<dbReference type="InterPro" id="IPR000717">
    <property type="entry name" value="PCI_dom"/>
</dbReference>
<dbReference type="PROSITE" id="PS50250">
    <property type="entry name" value="PCI"/>
    <property type="match status" value="1"/>
</dbReference>
<dbReference type="InParanoid" id="A0A0C3DP78"/>
<dbReference type="PANTHER" id="PTHR10758:SF2">
    <property type="entry name" value="26S PROTEASOME NON-ATPASE REGULATORY SUBUNIT 3"/>
    <property type="match status" value="1"/>
</dbReference>
<organism evidence="5 6">
    <name type="scientific">Scleroderma citrinum Foug A</name>
    <dbReference type="NCBI Taxonomy" id="1036808"/>
    <lineage>
        <taxon>Eukaryota</taxon>
        <taxon>Fungi</taxon>
        <taxon>Dikarya</taxon>
        <taxon>Basidiomycota</taxon>
        <taxon>Agaricomycotina</taxon>
        <taxon>Agaricomycetes</taxon>
        <taxon>Agaricomycetidae</taxon>
        <taxon>Boletales</taxon>
        <taxon>Sclerodermatineae</taxon>
        <taxon>Sclerodermataceae</taxon>
        <taxon>Scleroderma</taxon>
    </lineage>
</organism>
<dbReference type="GO" id="GO:0006511">
    <property type="term" value="P:ubiquitin-dependent protein catabolic process"/>
    <property type="evidence" value="ECO:0007669"/>
    <property type="project" value="TreeGrafter"/>
</dbReference>
<dbReference type="InterPro" id="IPR057985">
    <property type="entry name" value="TPR_PSMD3_N"/>
</dbReference>
<feature type="compositionally biased region" description="Basic and acidic residues" evidence="3">
    <location>
        <begin position="7"/>
        <end position="29"/>
    </location>
</feature>
<dbReference type="STRING" id="1036808.A0A0C3DP78"/>
<gene>
    <name evidence="5" type="ORF">SCLCIDRAFT_28399</name>
</gene>
<dbReference type="Pfam" id="PF01399">
    <property type="entry name" value="PCI"/>
    <property type="match status" value="1"/>
</dbReference>
<feature type="compositionally biased region" description="Basic and acidic residues" evidence="3">
    <location>
        <begin position="108"/>
        <end position="120"/>
    </location>
</feature>
<reference evidence="5 6" key="1">
    <citation type="submission" date="2014-04" db="EMBL/GenBank/DDBJ databases">
        <authorList>
            <consortium name="DOE Joint Genome Institute"/>
            <person name="Kuo A."/>
            <person name="Kohler A."/>
            <person name="Nagy L.G."/>
            <person name="Floudas D."/>
            <person name="Copeland A."/>
            <person name="Barry K.W."/>
            <person name="Cichocki N."/>
            <person name="Veneault-Fourrey C."/>
            <person name="LaButti K."/>
            <person name="Lindquist E.A."/>
            <person name="Lipzen A."/>
            <person name="Lundell T."/>
            <person name="Morin E."/>
            <person name="Murat C."/>
            <person name="Sun H."/>
            <person name="Tunlid A."/>
            <person name="Henrissat B."/>
            <person name="Grigoriev I.V."/>
            <person name="Hibbett D.S."/>
            <person name="Martin F."/>
            <person name="Nordberg H.P."/>
            <person name="Cantor M.N."/>
            <person name="Hua S.X."/>
        </authorList>
    </citation>
    <scope>NUCLEOTIDE SEQUENCE [LARGE SCALE GENOMIC DNA]</scope>
    <source>
        <strain evidence="5 6">Foug A</strain>
    </source>
</reference>
<evidence type="ECO:0000259" key="4">
    <source>
        <dbReference type="PROSITE" id="PS50250"/>
    </source>
</evidence>
<name>A0A0C3DP78_9AGAM</name>
<dbReference type="Gene3D" id="1.25.40.10">
    <property type="entry name" value="Tetratricopeptide repeat domain"/>
    <property type="match status" value="1"/>
</dbReference>
<evidence type="ECO:0000313" key="5">
    <source>
        <dbReference type="EMBL" id="KIM58014.1"/>
    </source>
</evidence>
<feature type="region of interest" description="Disordered" evidence="3">
    <location>
        <begin position="103"/>
        <end position="133"/>
    </location>
</feature>
<dbReference type="InterPro" id="IPR036390">
    <property type="entry name" value="WH_DNA-bd_sf"/>
</dbReference>
<dbReference type="AlphaFoldDB" id="A0A0C3DP78"/>
<dbReference type="Pfam" id="PF08375">
    <property type="entry name" value="Rpn3_C"/>
    <property type="match status" value="1"/>
</dbReference>
<dbReference type="Proteomes" id="UP000053989">
    <property type="component" value="Unassembled WGS sequence"/>
</dbReference>
<dbReference type="SMART" id="SM00088">
    <property type="entry name" value="PINT"/>
    <property type="match status" value="1"/>
</dbReference>
<evidence type="ECO:0000256" key="2">
    <source>
        <dbReference type="ARBA" id="ARBA00022942"/>
    </source>
</evidence>
<keyword evidence="2" id="KW-0647">Proteasome</keyword>
<feature type="region of interest" description="Disordered" evidence="3">
    <location>
        <begin position="484"/>
        <end position="512"/>
    </location>
</feature>
<dbReference type="PANTHER" id="PTHR10758">
    <property type="entry name" value="26S PROTEASOME NON-ATPASE REGULATORY SUBUNIT 3/COP9 SIGNALOSOME COMPLEX SUBUNIT 3"/>
    <property type="match status" value="1"/>
</dbReference>
<evidence type="ECO:0000256" key="3">
    <source>
        <dbReference type="SAM" id="MobiDB-lite"/>
    </source>
</evidence>
<protein>
    <recommendedName>
        <fullName evidence="4">PCI domain-containing protein</fullName>
    </recommendedName>
</protein>
<dbReference type="InterPro" id="IPR050756">
    <property type="entry name" value="CSN3"/>
</dbReference>
<feature type="compositionally biased region" description="Polar residues" evidence="3">
    <location>
        <begin position="121"/>
        <end position="130"/>
    </location>
</feature>
<sequence>MTTETTIKGEAKKEERKKEEAKKEEAKKEEAKIVLPTVEIKANIALIERGVAELEPRFTHRVLRSLTALRKRIDSKVLRDAIEENYPADSAVKSSLLSCLPPAPATDRAMDVDSNTEKTDATATTPSKPTSDPVPEVEIYLRLLIIHHLHSSKENYVKSIEISNETIEKMQSLNRRSMDPIAAKVWFAVERSYELGGELADARPLFLAAQRTAALRHDDDAQASLINRLLRNYLHYSLYDQADKLVSKTTFPSSASSPQFARYHYFLGRIKAVQLNYTAAHTNLQQAIRRAPPAKVAPGFYQAVHKLFVVVELLMGDIPDRGIFRHYVLEKALGAYFDIVKAVRTGSLSEFQTTLTKHAARFEEDKTYTLIVRLRQNVIKTGIRRLSLSYSRISLRDICLKLHLDSEEDAEYIVGKAIRDGVIEGRIIHEKGWMECEGRKNGYGPEVSDIYMRRITYCMDLHNQSVKAMRYPLDAHRKELAAAQGARERERELAKEIQEGDLDDDDSGLGDF</sequence>
<dbReference type="GO" id="GO:0042176">
    <property type="term" value="P:regulation of protein catabolic process"/>
    <property type="evidence" value="ECO:0007669"/>
    <property type="project" value="InterPro"/>
</dbReference>
<dbReference type="GO" id="GO:0008541">
    <property type="term" value="C:proteasome regulatory particle, lid subcomplex"/>
    <property type="evidence" value="ECO:0007669"/>
    <property type="project" value="TreeGrafter"/>
</dbReference>
<dbReference type="HOGENOM" id="CLU_019858_1_2_1"/>
<feature type="region of interest" description="Disordered" evidence="3">
    <location>
        <begin position="1"/>
        <end position="29"/>
    </location>
</feature>
<feature type="compositionally biased region" description="Basic and acidic residues" evidence="3">
    <location>
        <begin position="484"/>
        <end position="498"/>
    </location>
</feature>
<dbReference type="Pfam" id="PF25573">
    <property type="entry name" value="TPR_PSMD3_N"/>
    <property type="match status" value="1"/>
</dbReference>
<dbReference type="InterPro" id="IPR011990">
    <property type="entry name" value="TPR-like_helical_dom_sf"/>
</dbReference>
<dbReference type="Gene3D" id="1.25.40.570">
    <property type="match status" value="1"/>
</dbReference>
<evidence type="ECO:0000313" key="6">
    <source>
        <dbReference type="Proteomes" id="UP000053989"/>
    </source>
</evidence>
<reference evidence="6" key="2">
    <citation type="submission" date="2015-01" db="EMBL/GenBank/DDBJ databases">
        <title>Evolutionary Origins and Diversification of the Mycorrhizal Mutualists.</title>
        <authorList>
            <consortium name="DOE Joint Genome Institute"/>
            <consortium name="Mycorrhizal Genomics Consortium"/>
            <person name="Kohler A."/>
            <person name="Kuo A."/>
            <person name="Nagy L.G."/>
            <person name="Floudas D."/>
            <person name="Copeland A."/>
            <person name="Barry K.W."/>
            <person name="Cichocki N."/>
            <person name="Veneault-Fourrey C."/>
            <person name="LaButti K."/>
            <person name="Lindquist E.A."/>
            <person name="Lipzen A."/>
            <person name="Lundell T."/>
            <person name="Morin E."/>
            <person name="Murat C."/>
            <person name="Riley R."/>
            <person name="Ohm R."/>
            <person name="Sun H."/>
            <person name="Tunlid A."/>
            <person name="Henrissat B."/>
            <person name="Grigoriev I.V."/>
            <person name="Hibbett D.S."/>
            <person name="Martin F."/>
        </authorList>
    </citation>
    <scope>NUCLEOTIDE SEQUENCE [LARGE SCALE GENOMIC DNA]</scope>
    <source>
        <strain evidence="6">Foug A</strain>
    </source>
</reference>
<dbReference type="EMBL" id="KN822092">
    <property type="protein sequence ID" value="KIM58014.1"/>
    <property type="molecule type" value="Genomic_DNA"/>
</dbReference>
<dbReference type="FunCoup" id="A0A0C3DP78">
    <property type="interactions" value="558"/>
</dbReference>
<feature type="compositionally biased region" description="Acidic residues" evidence="3">
    <location>
        <begin position="499"/>
        <end position="512"/>
    </location>
</feature>
<comment type="similarity">
    <text evidence="1">Belongs to the proteasome subunit S3 family.</text>
</comment>
<dbReference type="GO" id="GO:0030234">
    <property type="term" value="F:enzyme regulator activity"/>
    <property type="evidence" value="ECO:0007669"/>
    <property type="project" value="InterPro"/>
</dbReference>
<proteinExistence type="inferred from homology"/>
<evidence type="ECO:0000256" key="1">
    <source>
        <dbReference type="ARBA" id="ARBA00007912"/>
    </source>
</evidence>
<accession>A0A0C3DP78</accession>
<dbReference type="OrthoDB" id="1713558at2759"/>
<feature type="domain" description="PCI" evidence="4">
    <location>
        <begin position="261"/>
        <end position="441"/>
    </location>
</feature>
<dbReference type="SUPFAM" id="SSF46785">
    <property type="entry name" value="Winged helix' DNA-binding domain"/>
    <property type="match status" value="1"/>
</dbReference>
<dbReference type="SMART" id="SM00753">
    <property type="entry name" value="PAM"/>
    <property type="match status" value="1"/>
</dbReference>
<dbReference type="InterPro" id="IPR013586">
    <property type="entry name" value="PSMD3_C"/>
</dbReference>
<keyword evidence="6" id="KW-1185">Reference proteome</keyword>